<comment type="subcellular location">
    <subcellularLocation>
        <location evidence="1">Bacterial flagellum</location>
    </subcellularLocation>
    <subcellularLocation>
        <location evidence="2">Secreted</location>
    </subcellularLocation>
</comment>
<keyword evidence="11" id="KW-1185">Reference proteome</keyword>
<dbReference type="GO" id="GO:0005198">
    <property type="term" value="F:structural molecule activity"/>
    <property type="evidence" value="ECO:0007669"/>
    <property type="project" value="InterPro"/>
</dbReference>
<evidence type="ECO:0000256" key="3">
    <source>
        <dbReference type="ARBA" id="ARBA00009677"/>
    </source>
</evidence>
<dbReference type="InterPro" id="IPR049119">
    <property type="entry name" value="FlgK_D2-like"/>
</dbReference>
<dbReference type="GO" id="GO:0005576">
    <property type="term" value="C:extracellular region"/>
    <property type="evidence" value="ECO:0007669"/>
    <property type="project" value="UniProtKB-SubCell"/>
</dbReference>
<protein>
    <recommendedName>
        <fullName evidence="4">Flagellar hook-associated protein 1</fullName>
    </recommendedName>
</protein>
<evidence type="ECO:0000259" key="9">
    <source>
        <dbReference type="Pfam" id="PF22638"/>
    </source>
</evidence>
<feature type="domain" description="Flagellar hook-associated protein FlgK helical" evidence="9">
    <location>
        <begin position="93"/>
        <end position="324"/>
    </location>
</feature>
<dbReference type="NCBIfam" id="TIGR02492">
    <property type="entry name" value="flgK_ends"/>
    <property type="match status" value="1"/>
</dbReference>
<dbReference type="InterPro" id="IPR002371">
    <property type="entry name" value="FlgK"/>
</dbReference>
<feature type="domain" description="Flagellar hook-associated protein 1 D2-like" evidence="8">
    <location>
        <begin position="335"/>
        <end position="414"/>
    </location>
</feature>
<evidence type="ECO:0000256" key="5">
    <source>
        <dbReference type="ARBA" id="ARBA00022525"/>
    </source>
</evidence>
<dbReference type="InterPro" id="IPR010930">
    <property type="entry name" value="Flg_bb/hook_C_dom"/>
</dbReference>
<evidence type="ECO:0000256" key="2">
    <source>
        <dbReference type="ARBA" id="ARBA00004613"/>
    </source>
</evidence>
<dbReference type="PANTHER" id="PTHR30033:SF1">
    <property type="entry name" value="FLAGELLAR HOOK-ASSOCIATED PROTEIN 1"/>
    <property type="match status" value="1"/>
</dbReference>
<evidence type="ECO:0000256" key="4">
    <source>
        <dbReference type="ARBA" id="ARBA00016244"/>
    </source>
</evidence>
<dbReference type="Pfam" id="PF06429">
    <property type="entry name" value="Flg_bbr_C"/>
    <property type="match status" value="1"/>
</dbReference>
<dbReference type="PRINTS" id="PR01005">
    <property type="entry name" value="FLGHOOKAP1"/>
</dbReference>
<keyword evidence="10" id="KW-0282">Flagellum</keyword>
<gene>
    <name evidence="10" type="primary">flgK</name>
    <name evidence="10" type="ORF">IB286_05300</name>
</gene>
<dbReference type="InterPro" id="IPR053927">
    <property type="entry name" value="FlgK_helical"/>
</dbReference>
<dbReference type="PANTHER" id="PTHR30033">
    <property type="entry name" value="FLAGELLAR HOOK-ASSOCIATED PROTEIN 1"/>
    <property type="match status" value="1"/>
</dbReference>
<keyword evidence="5" id="KW-0964">Secreted</keyword>
<evidence type="ECO:0000259" key="7">
    <source>
        <dbReference type="Pfam" id="PF06429"/>
    </source>
</evidence>
<evidence type="ECO:0000313" key="11">
    <source>
        <dbReference type="Proteomes" id="UP000610558"/>
    </source>
</evidence>
<accession>A0A927BZG5</accession>
<dbReference type="AlphaFoldDB" id="A0A927BZG5"/>
<keyword evidence="10" id="KW-0966">Cell projection</keyword>
<organism evidence="10 11">
    <name type="scientific">Spongiibacter pelagi</name>
    <dbReference type="NCBI Taxonomy" id="2760804"/>
    <lineage>
        <taxon>Bacteria</taxon>
        <taxon>Pseudomonadati</taxon>
        <taxon>Pseudomonadota</taxon>
        <taxon>Gammaproteobacteria</taxon>
        <taxon>Cellvibrionales</taxon>
        <taxon>Spongiibacteraceae</taxon>
        <taxon>Spongiibacter</taxon>
    </lineage>
</organism>
<dbReference type="GO" id="GO:0044780">
    <property type="term" value="P:bacterial-type flagellum assembly"/>
    <property type="evidence" value="ECO:0007669"/>
    <property type="project" value="InterPro"/>
</dbReference>
<dbReference type="GO" id="GO:0009424">
    <property type="term" value="C:bacterial-type flagellum hook"/>
    <property type="evidence" value="ECO:0007669"/>
    <property type="project" value="InterPro"/>
</dbReference>
<feature type="domain" description="Flagellar basal-body/hook protein C-terminal" evidence="7">
    <location>
        <begin position="587"/>
        <end position="624"/>
    </location>
</feature>
<keyword evidence="6" id="KW-0975">Bacterial flagellum</keyword>
<proteinExistence type="inferred from homology"/>
<keyword evidence="10" id="KW-0969">Cilium</keyword>
<name>A0A927BZG5_9GAMM</name>
<dbReference type="RefSeq" id="WP_190763231.1">
    <property type="nucleotide sequence ID" value="NZ_JACXLD010000002.1"/>
</dbReference>
<comment type="caution">
    <text evidence="10">The sequence shown here is derived from an EMBL/GenBank/DDBJ whole genome shotgun (WGS) entry which is preliminary data.</text>
</comment>
<dbReference type="Pfam" id="PF22638">
    <property type="entry name" value="FlgK_D1"/>
    <property type="match status" value="1"/>
</dbReference>
<sequence length="628" mass="65314">MADLLSNALSSLVSNQRALATTSHNIANAGTEGYSRQEVSFSAQNGTSIGGLTIGSGVKVSEIRRMYDQFAISQLRAATAASSQLEVQHDLATQLDNNLADPDLGLTAFLSQFYNSIQDVANEPASLSARQLFLAEAQTLGNRFNDVSAQIDSLDAEISERVDSAVAEINDLTSQIADINKLLSESSAVVGGGNSDLLDQRDQAILKLSALVNISSAEQDDGSINIFIGRGDALVLGGNSTELSTIRSAEDPARREIVLANNTGFDLTDSLNGGSLGGALSFQREIIDVTRNELGRIAVSVATALNDQNNAGLDLYGQRGQDIFSIAGPRVSQPSSNTGGAALTATITDTTALTAQDIELRFNGASWQAFNQQSGAQITGFTGSGTVADPFVIDGVSISVSGAANAGDRFYIKPTVDAAGSFSVVMTDPSRIAAAAATRSEAVLSNTGSAKISETLVVDPSNPNLMDPVSISFIDATTYQINGAGSFAYTSGNPIVINGNQVTINGIPNAGDSFNIAANTGANGDNRNAMAMAATEDLKNLVGGTQSINDAVGALVGKVAVYTRSTEVNLQAQENLKYLASERQASVSGVNLDEEAANLIRYQQAYSAAAQAISTANDLFQSLMGAFR</sequence>
<evidence type="ECO:0000313" key="10">
    <source>
        <dbReference type="EMBL" id="MBD2858420.1"/>
    </source>
</evidence>
<evidence type="ECO:0000256" key="1">
    <source>
        <dbReference type="ARBA" id="ARBA00004365"/>
    </source>
</evidence>
<reference evidence="10" key="1">
    <citation type="submission" date="2020-09" db="EMBL/GenBank/DDBJ databases">
        <authorList>
            <person name="Yoon J.-W."/>
        </authorList>
    </citation>
    <scope>NUCLEOTIDE SEQUENCE</scope>
    <source>
        <strain evidence="10">KMU-158</strain>
    </source>
</reference>
<evidence type="ECO:0000256" key="6">
    <source>
        <dbReference type="ARBA" id="ARBA00023143"/>
    </source>
</evidence>
<evidence type="ECO:0000259" key="8">
    <source>
        <dbReference type="Pfam" id="PF21158"/>
    </source>
</evidence>
<dbReference type="SUPFAM" id="SSF64518">
    <property type="entry name" value="Phase 1 flagellin"/>
    <property type="match status" value="2"/>
</dbReference>
<dbReference type="Proteomes" id="UP000610558">
    <property type="component" value="Unassembled WGS sequence"/>
</dbReference>
<dbReference type="EMBL" id="JACXLD010000002">
    <property type="protein sequence ID" value="MBD2858420.1"/>
    <property type="molecule type" value="Genomic_DNA"/>
</dbReference>
<comment type="similarity">
    <text evidence="3">Belongs to the flagella basal body rod proteins family.</text>
</comment>
<dbReference type="Pfam" id="PF21158">
    <property type="entry name" value="flgK_1st_1"/>
    <property type="match status" value="1"/>
</dbReference>